<evidence type="ECO:0000256" key="4">
    <source>
        <dbReference type="ARBA" id="ARBA00022692"/>
    </source>
</evidence>
<keyword evidence="11" id="KW-1185">Reference proteome</keyword>
<feature type="domain" description="Major facilitator superfamily (MFS) profile" evidence="9">
    <location>
        <begin position="25"/>
        <end position="433"/>
    </location>
</feature>
<dbReference type="Gene3D" id="1.20.1250.20">
    <property type="entry name" value="MFS general substrate transporter like domains"/>
    <property type="match status" value="2"/>
</dbReference>
<evidence type="ECO:0000259" key="9">
    <source>
        <dbReference type="PROSITE" id="PS50850"/>
    </source>
</evidence>
<feature type="transmembrane region" description="Helical" evidence="8">
    <location>
        <begin position="198"/>
        <end position="217"/>
    </location>
</feature>
<dbReference type="InterPro" id="IPR051084">
    <property type="entry name" value="H+-coupled_symporters"/>
</dbReference>
<evidence type="ECO:0000313" key="10">
    <source>
        <dbReference type="EMBL" id="UOO88696.1"/>
    </source>
</evidence>
<keyword evidence="3" id="KW-1003">Cell membrane</keyword>
<feature type="transmembrane region" description="Helical" evidence="8">
    <location>
        <begin position="26"/>
        <end position="47"/>
    </location>
</feature>
<proteinExistence type="predicted"/>
<reference evidence="10 11" key="1">
    <citation type="journal article" date="2022" name="Res Sq">
        <title>Evolution of multicellular longitudinally dividing oral cavity symbionts (Neisseriaceae).</title>
        <authorList>
            <person name="Nyongesa S."/>
            <person name="Weber P."/>
            <person name="Bernet E."/>
            <person name="Pullido F."/>
            <person name="Nieckarz M."/>
            <person name="Delaby M."/>
            <person name="Nieves C."/>
            <person name="Viehboeck T."/>
            <person name="Krause N."/>
            <person name="Rivera-Millot A."/>
            <person name="Nakamura A."/>
            <person name="Vischer N."/>
            <person name="VanNieuwenhze M."/>
            <person name="Brun Y."/>
            <person name="Cava F."/>
            <person name="Bulgheresi S."/>
            <person name="Veyrier F."/>
        </authorList>
    </citation>
    <scope>NUCLEOTIDE SEQUENCE [LARGE SCALE GENOMIC DNA]</scope>
    <source>
        <strain evidence="10 11">SN4</strain>
    </source>
</reference>
<dbReference type="InterPro" id="IPR036259">
    <property type="entry name" value="MFS_trans_sf"/>
</dbReference>
<dbReference type="PROSITE" id="PS50850">
    <property type="entry name" value="MFS"/>
    <property type="match status" value="1"/>
</dbReference>
<feature type="transmembrane region" description="Helical" evidence="8">
    <location>
        <begin position="380"/>
        <end position="402"/>
    </location>
</feature>
<evidence type="ECO:0000256" key="7">
    <source>
        <dbReference type="ARBA" id="ARBA00023136"/>
    </source>
</evidence>
<feature type="transmembrane region" description="Helical" evidence="8">
    <location>
        <begin position="408"/>
        <end position="429"/>
    </location>
</feature>
<evidence type="ECO:0000256" key="6">
    <source>
        <dbReference type="ARBA" id="ARBA00022989"/>
    </source>
</evidence>
<organism evidence="10 11">
    <name type="scientific">Vitreoscilla massiliensis</name>
    <dbReference type="NCBI Taxonomy" id="1689272"/>
    <lineage>
        <taxon>Bacteria</taxon>
        <taxon>Pseudomonadati</taxon>
        <taxon>Pseudomonadota</taxon>
        <taxon>Betaproteobacteria</taxon>
        <taxon>Neisseriales</taxon>
        <taxon>Neisseriaceae</taxon>
        <taxon>Vitreoscilla</taxon>
    </lineage>
</organism>
<feature type="transmembrane region" description="Helical" evidence="8">
    <location>
        <begin position="98"/>
        <end position="122"/>
    </location>
</feature>
<feature type="transmembrane region" description="Helical" evidence="8">
    <location>
        <begin position="321"/>
        <end position="341"/>
    </location>
</feature>
<evidence type="ECO:0000256" key="8">
    <source>
        <dbReference type="SAM" id="Phobius"/>
    </source>
</evidence>
<feature type="transmembrane region" description="Helical" evidence="8">
    <location>
        <begin position="59"/>
        <end position="78"/>
    </location>
</feature>
<dbReference type="PANTHER" id="PTHR43528:SF7">
    <property type="entry name" value="MFS TRANSPORTER"/>
    <property type="match status" value="1"/>
</dbReference>
<gene>
    <name evidence="10" type="ORF">LVJ82_14690</name>
</gene>
<feature type="transmembrane region" description="Helical" evidence="8">
    <location>
        <begin position="163"/>
        <end position="186"/>
    </location>
</feature>
<name>A0ABY4DYV8_9NEIS</name>
<keyword evidence="7 8" id="KW-0472">Membrane</keyword>
<feature type="transmembrane region" description="Helical" evidence="8">
    <location>
        <begin position="251"/>
        <end position="278"/>
    </location>
</feature>
<dbReference type="RefSeq" id="WP_058357613.1">
    <property type="nucleotide sequence ID" value="NZ_CABKVG010000010.1"/>
</dbReference>
<accession>A0ABY4DYV8</accession>
<keyword evidence="4 8" id="KW-0812">Transmembrane</keyword>
<sequence>MTEPKIQQYDDVHGNRWLNRDDYRTLSLSSLGGALEFYDFVIYVFYAKIISEMFFPSDLSPFWAMLNTYGIFAAGYFFRPLGGLVMAHFGDLIGRKRLFALSIFLMAVPTLCIGLMPTFATIGYAAPLLLLLMRIIQGIAIGGEIPAAWTFVSEHVPPKHVGFANGTLTAGLSFGILLGALMSLAIAKMFSEAEIHDWAWRIPFVIGGFLGFITMYLRSYLKETPVFKAMQERKQLYQGLPVKAVLQEHRVAVVLGMLFTWFLTACVVVVLLSMPQLLIGTFGYDRADAFVLQSTGIVMQVVGCVLFGWLADKWGGGKTMIFGSIAVFVCALVYYNALGAWSANAIFIAYASLGLAAGAVGVVPMLMVRMYPAPVRFTGISFSYNVSYAIIGGLTLPVVQWLSRYSDIGAMYYVLFLAALSVACCGLYMQKFER</sequence>
<dbReference type="Proteomes" id="UP000832011">
    <property type="component" value="Chromosome"/>
</dbReference>
<dbReference type="SUPFAM" id="SSF103473">
    <property type="entry name" value="MFS general substrate transporter"/>
    <property type="match status" value="1"/>
</dbReference>
<protein>
    <submittedName>
        <fullName evidence="10">MFS transporter</fullName>
    </submittedName>
</protein>
<evidence type="ECO:0000256" key="3">
    <source>
        <dbReference type="ARBA" id="ARBA00022475"/>
    </source>
</evidence>
<dbReference type="Pfam" id="PF07690">
    <property type="entry name" value="MFS_1"/>
    <property type="match status" value="1"/>
</dbReference>
<feature type="transmembrane region" description="Helical" evidence="8">
    <location>
        <begin position="347"/>
        <end position="368"/>
    </location>
</feature>
<evidence type="ECO:0000256" key="5">
    <source>
        <dbReference type="ARBA" id="ARBA00022847"/>
    </source>
</evidence>
<evidence type="ECO:0000313" key="11">
    <source>
        <dbReference type="Proteomes" id="UP000832011"/>
    </source>
</evidence>
<feature type="transmembrane region" description="Helical" evidence="8">
    <location>
        <begin position="290"/>
        <end position="309"/>
    </location>
</feature>
<evidence type="ECO:0000256" key="2">
    <source>
        <dbReference type="ARBA" id="ARBA00022448"/>
    </source>
</evidence>
<evidence type="ECO:0000256" key="1">
    <source>
        <dbReference type="ARBA" id="ARBA00004651"/>
    </source>
</evidence>
<dbReference type="PANTHER" id="PTHR43528">
    <property type="entry name" value="ALPHA-KETOGLUTARATE PERMEASE"/>
    <property type="match status" value="1"/>
</dbReference>
<feature type="transmembrane region" description="Helical" evidence="8">
    <location>
        <begin position="128"/>
        <end position="151"/>
    </location>
</feature>
<dbReference type="InterPro" id="IPR011701">
    <property type="entry name" value="MFS"/>
</dbReference>
<keyword evidence="5" id="KW-0769">Symport</keyword>
<comment type="subcellular location">
    <subcellularLocation>
        <location evidence="1">Cell membrane</location>
        <topology evidence="1">Multi-pass membrane protein</topology>
    </subcellularLocation>
</comment>
<dbReference type="EMBL" id="CP091511">
    <property type="protein sequence ID" value="UOO88696.1"/>
    <property type="molecule type" value="Genomic_DNA"/>
</dbReference>
<keyword evidence="2" id="KW-0813">Transport</keyword>
<dbReference type="InterPro" id="IPR020846">
    <property type="entry name" value="MFS_dom"/>
</dbReference>
<keyword evidence="6 8" id="KW-1133">Transmembrane helix</keyword>